<protein>
    <submittedName>
        <fullName evidence="1">DUF3842 family protein</fullName>
    </submittedName>
</protein>
<evidence type="ECO:0000313" key="1">
    <source>
        <dbReference type="EMBL" id="WZL76419.1"/>
    </source>
</evidence>
<dbReference type="Proteomes" id="UP001461341">
    <property type="component" value="Chromosome"/>
</dbReference>
<dbReference type="Pfam" id="PF12953">
    <property type="entry name" value="DUF3842"/>
    <property type="match status" value="1"/>
</dbReference>
<accession>A0ABZ2YBP5</accession>
<keyword evidence="2" id="KW-1185">Reference proteome</keyword>
<gene>
    <name evidence="1" type="ORF">QBE54_01410</name>
</gene>
<name>A0ABZ2YBP5_9BACT</name>
<organism evidence="1 2">
    <name type="scientific">Thermatribacter velox</name>
    <dbReference type="NCBI Taxonomy" id="3039681"/>
    <lineage>
        <taxon>Bacteria</taxon>
        <taxon>Pseudomonadati</taxon>
        <taxon>Atribacterota</taxon>
        <taxon>Atribacteria</taxon>
        <taxon>Atribacterales</taxon>
        <taxon>Thermatribacteraceae</taxon>
        <taxon>Thermatribacter</taxon>
    </lineage>
</organism>
<proteinExistence type="predicted"/>
<dbReference type="RefSeq" id="WP_369018581.1">
    <property type="nucleotide sequence ID" value="NZ_CP121689.1"/>
</dbReference>
<dbReference type="EMBL" id="CP121689">
    <property type="protein sequence ID" value="WZL76419.1"/>
    <property type="molecule type" value="Genomic_DNA"/>
</dbReference>
<sequence>MKIAVVDGLGGGLGCQIIESLKKELGDAVEIIALGINAGATVNMLKAGARRGATGENAIRVTGKEVDAITGPVGIIIPDSMMGEVTAGITEAVISSPARKFLLCVNQPHVEFIGVESQPVSVLIGKLVERIKEFIKEV</sequence>
<dbReference type="InterPro" id="IPR024208">
    <property type="entry name" value="DUF3842"/>
</dbReference>
<reference evidence="1 2" key="1">
    <citation type="submission" date="2023-03" db="EMBL/GenBank/DDBJ databases">
        <title>Novel Species.</title>
        <authorList>
            <person name="Ma S."/>
        </authorList>
    </citation>
    <scope>NUCLEOTIDE SEQUENCE [LARGE SCALE GENOMIC DNA]</scope>
    <source>
        <strain evidence="1 2">B11</strain>
    </source>
</reference>
<evidence type="ECO:0000313" key="2">
    <source>
        <dbReference type="Proteomes" id="UP001461341"/>
    </source>
</evidence>